<name>A0ABW5Q7E5_9BACI</name>
<dbReference type="Gene3D" id="3.30.2090.10">
    <property type="entry name" value="Multidrug efflux transporter AcrB TolC docking domain, DN and DC subdomains"/>
    <property type="match status" value="2"/>
</dbReference>
<reference evidence="3" key="1">
    <citation type="journal article" date="2019" name="Int. J. Syst. Evol. Microbiol.">
        <title>The Global Catalogue of Microorganisms (GCM) 10K type strain sequencing project: providing services to taxonomists for standard genome sequencing and annotation.</title>
        <authorList>
            <consortium name="The Broad Institute Genomics Platform"/>
            <consortium name="The Broad Institute Genome Sequencing Center for Infectious Disease"/>
            <person name="Wu L."/>
            <person name="Ma J."/>
        </authorList>
    </citation>
    <scope>NUCLEOTIDE SEQUENCE [LARGE SCALE GENOMIC DNA]</scope>
    <source>
        <strain evidence="3">TISTR 1571</strain>
    </source>
</reference>
<comment type="caution">
    <text evidence="2">The sequence shown here is derived from an EMBL/GenBank/DDBJ whole genome shotgun (WGS) entry which is preliminary data.</text>
</comment>
<keyword evidence="3" id="KW-1185">Reference proteome</keyword>
<keyword evidence="1" id="KW-0812">Transmembrane</keyword>
<dbReference type="SUPFAM" id="SSF82866">
    <property type="entry name" value="Multidrug efflux transporter AcrB transmembrane domain"/>
    <property type="match status" value="2"/>
</dbReference>
<evidence type="ECO:0000256" key="1">
    <source>
        <dbReference type="SAM" id="Phobius"/>
    </source>
</evidence>
<dbReference type="SUPFAM" id="SSF82714">
    <property type="entry name" value="Multidrug efflux transporter AcrB TolC docking domain, DN and DC subdomains"/>
    <property type="match status" value="2"/>
</dbReference>
<feature type="transmembrane region" description="Helical" evidence="1">
    <location>
        <begin position="460"/>
        <end position="482"/>
    </location>
</feature>
<feature type="transmembrane region" description="Helical" evidence="1">
    <location>
        <begin position="428"/>
        <end position="448"/>
    </location>
</feature>
<dbReference type="Pfam" id="PF00873">
    <property type="entry name" value="ACR_tran"/>
    <property type="match status" value="1"/>
</dbReference>
<accession>A0ABW5Q7E5</accession>
<dbReference type="Gene3D" id="3.30.70.1430">
    <property type="entry name" value="Multidrug efflux transporter AcrB pore domain"/>
    <property type="match status" value="2"/>
</dbReference>
<dbReference type="Gene3D" id="3.30.70.1320">
    <property type="entry name" value="Multidrug efflux transporter AcrB pore domain like"/>
    <property type="match status" value="1"/>
</dbReference>
<protein>
    <submittedName>
        <fullName evidence="2">Efflux RND transporter permease subunit</fullName>
    </submittedName>
</protein>
<feature type="transmembrane region" description="Helical" evidence="1">
    <location>
        <begin position="12"/>
        <end position="29"/>
    </location>
</feature>
<organism evidence="2 3">
    <name type="scientific">Piscibacillus salipiscarius</name>
    <dbReference type="NCBI Taxonomy" id="299480"/>
    <lineage>
        <taxon>Bacteria</taxon>
        <taxon>Bacillati</taxon>
        <taxon>Bacillota</taxon>
        <taxon>Bacilli</taxon>
        <taxon>Bacillales</taxon>
        <taxon>Bacillaceae</taxon>
        <taxon>Piscibacillus</taxon>
    </lineage>
</organism>
<evidence type="ECO:0000313" key="2">
    <source>
        <dbReference type="EMBL" id="MFD2637650.1"/>
    </source>
</evidence>
<keyword evidence="1" id="KW-0472">Membrane</keyword>
<feature type="transmembrane region" description="Helical" evidence="1">
    <location>
        <begin position="878"/>
        <end position="900"/>
    </location>
</feature>
<sequence length="1018" mass="109890">MRLVNSSIKRPVGVTMIVLAILALGFVSFRNLSVDLYPDIDLPIAVVATNYDGAAPQEVEELVTKPIESSVATIEGVDTIQAQSQPGNSLVVLMFSTDTNLDNALLNVREKVDQVKGFLPDSAGEPNVLRFDPQQMPVMWVGLTGDDKATLQDYAENEIQPLFERQKGVGSVGTEGGVTEEVRVVLDQQRLNQYGLSSQQVMQAIQGSNRSASAGVISRGTQELQIRILGEYESLEDIRETKIQTPQNAMINLGDVATVERGVTDPSGHSLVNGKEAVVMNILKKTDGNTVAVSDAIRGKLDEARANLPEGVELNVVFDTADFIRMSIDSVVQNLLLGAVFAVLVLLLFLKSFRATLVISLSIPIAVITTFTLMYFTGETVNILTMGGLALGIGMMVDSAIVILEHIVTYRERGYSMKEAAKLGASEIAPAVIASTTTTLVVFLPIIFVEGIASEIFTPLALTVAFSLIASLAASLTIIPMLSSKMLKKLSKGNGRRYWFDRLLGKIINFYQGILKRALKFRKTSVIATIVVIAASLALIPKLGLAFIPEADQGQIEISVETPSGTNLESTMDVVDQVNEIMSKDEELIESSFTTVGSSGGQMGMGSTTNSASYMIQLVPKDDRAESTQEVMKKWDSQIQDIAGADINVNVLGASVSAGDPVQVELTGPDHDVLQQLADQVVTLINDIDGVHNPSSSASEGRPEMQIVVDESVASQYGMTRSQVMGQISSKLNGQVATQFRQEGNELDVRVLLPKEERDSLEEIRDLKIATPQGEQLRLETLATIEQVEGPASLTRQNQQRRVVVSAGLVGSDLGTVTSAIDERLSGLEFPEGYGYNIGGQAEDMQEAFGDLALALVFSIFLVYAVMAVQFENFLHPFIIMFSLPTMIIGVILGLFVTGLPLSIPAFIGVIMLAGIVVNNAIVLVDYINILRRKGIERFEAIIEAGANRLRPILMTSLTTILGMIPLSIGLGEGGEAQQPLAVVIIFGLLFSMILTLVIIPVVYTLFDDLAAKFTKRS</sequence>
<feature type="transmembrane region" description="Helical" evidence="1">
    <location>
        <begin position="950"/>
        <end position="969"/>
    </location>
</feature>
<dbReference type="InterPro" id="IPR001036">
    <property type="entry name" value="Acrflvin-R"/>
</dbReference>
<feature type="transmembrane region" description="Helical" evidence="1">
    <location>
        <begin position="906"/>
        <end position="929"/>
    </location>
</feature>
<dbReference type="PANTHER" id="PTHR32063">
    <property type="match status" value="1"/>
</dbReference>
<gene>
    <name evidence="2" type="ORF">ACFSW4_02035</name>
</gene>
<dbReference type="Proteomes" id="UP001597452">
    <property type="component" value="Unassembled WGS sequence"/>
</dbReference>
<feature type="transmembrane region" description="Helical" evidence="1">
    <location>
        <begin position="357"/>
        <end position="377"/>
    </location>
</feature>
<dbReference type="Gene3D" id="3.30.70.1440">
    <property type="entry name" value="Multidrug efflux transporter AcrB pore domain"/>
    <property type="match status" value="1"/>
</dbReference>
<keyword evidence="1" id="KW-1133">Transmembrane helix</keyword>
<evidence type="ECO:0000313" key="3">
    <source>
        <dbReference type="Proteomes" id="UP001597452"/>
    </source>
</evidence>
<dbReference type="SUPFAM" id="SSF82693">
    <property type="entry name" value="Multidrug efflux transporter AcrB pore domain, PN1, PN2, PC1 and PC2 subdomains"/>
    <property type="match status" value="3"/>
</dbReference>
<dbReference type="PANTHER" id="PTHR32063:SF0">
    <property type="entry name" value="SWARMING MOTILITY PROTEIN SWRC"/>
    <property type="match status" value="1"/>
</dbReference>
<feature type="transmembrane region" description="Helical" evidence="1">
    <location>
        <begin position="331"/>
        <end position="350"/>
    </location>
</feature>
<dbReference type="PRINTS" id="PR00702">
    <property type="entry name" value="ACRIFLAVINRP"/>
</dbReference>
<feature type="transmembrane region" description="Helical" evidence="1">
    <location>
        <begin position="981"/>
        <end position="1007"/>
    </location>
</feature>
<feature type="transmembrane region" description="Helical" evidence="1">
    <location>
        <begin position="852"/>
        <end position="871"/>
    </location>
</feature>
<dbReference type="InterPro" id="IPR027463">
    <property type="entry name" value="AcrB_DN_DC_subdom"/>
</dbReference>
<proteinExistence type="predicted"/>
<dbReference type="Gene3D" id="1.20.1640.10">
    <property type="entry name" value="Multidrug efflux transporter AcrB transmembrane domain"/>
    <property type="match status" value="2"/>
</dbReference>
<feature type="transmembrane region" description="Helical" evidence="1">
    <location>
        <begin position="526"/>
        <end position="548"/>
    </location>
</feature>
<feature type="transmembrane region" description="Helical" evidence="1">
    <location>
        <begin position="383"/>
        <end position="408"/>
    </location>
</feature>
<dbReference type="EMBL" id="JBHUMZ010000009">
    <property type="protein sequence ID" value="MFD2637650.1"/>
    <property type="molecule type" value="Genomic_DNA"/>
</dbReference>
<dbReference type="RefSeq" id="WP_377327159.1">
    <property type="nucleotide sequence ID" value="NZ_JBHUMZ010000009.1"/>
</dbReference>